<sequence>MVRPRNPGKQARKGSGKIFEERNTVVRHKIFKLLITKGFYLRPSQQTGGNNSFLVFQCGLRGKLNWNANPLPYLPTPECLNRWFIIEIRENRHARAPGKFLGKETPLFVIKYLRS</sequence>
<reference evidence="1 2" key="1">
    <citation type="submission" date="2021-06" db="EMBL/GenBank/DDBJ databases">
        <title>Caerostris extrusa draft genome.</title>
        <authorList>
            <person name="Kono N."/>
            <person name="Arakawa K."/>
        </authorList>
    </citation>
    <scope>NUCLEOTIDE SEQUENCE [LARGE SCALE GENOMIC DNA]</scope>
</reference>
<evidence type="ECO:0000313" key="1">
    <source>
        <dbReference type="EMBL" id="GIY15723.1"/>
    </source>
</evidence>
<comment type="caution">
    <text evidence="1">The sequence shown here is derived from an EMBL/GenBank/DDBJ whole genome shotgun (WGS) entry which is preliminary data.</text>
</comment>
<dbReference type="AlphaFoldDB" id="A0AAV4R6M0"/>
<evidence type="ECO:0000313" key="2">
    <source>
        <dbReference type="Proteomes" id="UP001054945"/>
    </source>
</evidence>
<gene>
    <name evidence="1" type="ORF">CEXT_783021</name>
</gene>
<protein>
    <submittedName>
        <fullName evidence="1">Uncharacterized protein</fullName>
    </submittedName>
</protein>
<dbReference type="Proteomes" id="UP001054945">
    <property type="component" value="Unassembled WGS sequence"/>
</dbReference>
<proteinExistence type="predicted"/>
<keyword evidence="2" id="KW-1185">Reference proteome</keyword>
<accession>A0AAV4R6M0</accession>
<organism evidence="1 2">
    <name type="scientific">Caerostris extrusa</name>
    <name type="common">Bark spider</name>
    <name type="synonym">Caerostris bankana</name>
    <dbReference type="NCBI Taxonomy" id="172846"/>
    <lineage>
        <taxon>Eukaryota</taxon>
        <taxon>Metazoa</taxon>
        <taxon>Ecdysozoa</taxon>
        <taxon>Arthropoda</taxon>
        <taxon>Chelicerata</taxon>
        <taxon>Arachnida</taxon>
        <taxon>Araneae</taxon>
        <taxon>Araneomorphae</taxon>
        <taxon>Entelegynae</taxon>
        <taxon>Araneoidea</taxon>
        <taxon>Araneidae</taxon>
        <taxon>Caerostris</taxon>
    </lineage>
</organism>
<name>A0AAV4R6M0_CAEEX</name>
<dbReference type="EMBL" id="BPLR01007273">
    <property type="protein sequence ID" value="GIY15723.1"/>
    <property type="molecule type" value="Genomic_DNA"/>
</dbReference>